<dbReference type="InterPro" id="IPR006162">
    <property type="entry name" value="Ppantetheine_attach_site"/>
</dbReference>
<dbReference type="Gene3D" id="3.30.559.30">
    <property type="entry name" value="Nonribosomal peptide synthetase, condensation domain"/>
    <property type="match status" value="2"/>
</dbReference>
<evidence type="ECO:0000259" key="4">
    <source>
        <dbReference type="PROSITE" id="PS50075"/>
    </source>
</evidence>
<comment type="cofactor">
    <cofactor evidence="1">
        <name>pantetheine 4'-phosphate</name>
        <dbReference type="ChEBI" id="CHEBI:47942"/>
    </cofactor>
</comment>
<dbReference type="InterPro" id="IPR009081">
    <property type="entry name" value="PP-bd_ACP"/>
</dbReference>
<organism evidence="5 6">
    <name type="scientific">Phytopseudomonas dryadis</name>
    <dbReference type="NCBI Taxonomy" id="2487520"/>
    <lineage>
        <taxon>Bacteria</taxon>
        <taxon>Pseudomonadati</taxon>
        <taxon>Pseudomonadota</taxon>
        <taxon>Gammaproteobacteria</taxon>
        <taxon>Pseudomonadales</taxon>
        <taxon>Pseudomonadaceae</taxon>
        <taxon>Phytopseudomonas</taxon>
    </lineage>
</organism>
<dbReference type="InterPro" id="IPR023213">
    <property type="entry name" value="CAT-like_dom_sf"/>
</dbReference>
<dbReference type="NCBIfam" id="TIGR01720">
    <property type="entry name" value="NRPS-para261"/>
    <property type="match status" value="1"/>
</dbReference>
<dbReference type="Gene3D" id="1.10.1200.10">
    <property type="entry name" value="ACP-like"/>
    <property type="match status" value="1"/>
</dbReference>
<dbReference type="InterPro" id="IPR036736">
    <property type="entry name" value="ACP-like_sf"/>
</dbReference>
<dbReference type="CDD" id="cd19543">
    <property type="entry name" value="DCL_NRPS"/>
    <property type="match status" value="1"/>
</dbReference>
<dbReference type="SUPFAM" id="SSF47336">
    <property type="entry name" value="ACP-like"/>
    <property type="match status" value="1"/>
</dbReference>
<proteinExistence type="predicted"/>
<dbReference type="RefSeq" id="WP_244216331.1">
    <property type="nucleotide sequence ID" value="NZ_QJUM01000062.1"/>
</dbReference>
<dbReference type="InterPro" id="IPR001242">
    <property type="entry name" value="Condensation_dom"/>
</dbReference>
<keyword evidence="3" id="KW-0597">Phosphoprotein</keyword>
<dbReference type="PANTHER" id="PTHR45398:SF1">
    <property type="entry name" value="ENZYME, PUTATIVE (JCVI)-RELATED"/>
    <property type="match status" value="1"/>
</dbReference>
<name>A0ABY1YZL8_9GAMM</name>
<dbReference type="PANTHER" id="PTHR45398">
    <property type="match status" value="1"/>
</dbReference>
<keyword evidence="6" id="KW-1185">Reference proteome</keyword>
<dbReference type="Proteomes" id="UP000291334">
    <property type="component" value="Unassembled WGS sequence"/>
</dbReference>
<evidence type="ECO:0000256" key="1">
    <source>
        <dbReference type="ARBA" id="ARBA00001957"/>
    </source>
</evidence>
<dbReference type="Gene3D" id="3.40.50.12780">
    <property type="entry name" value="N-terminal domain of ligase-like"/>
    <property type="match status" value="1"/>
</dbReference>
<dbReference type="EMBL" id="QJUM01000062">
    <property type="protein sequence ID" value="TBU98722.1"/>
    <property type="molecule type" value="Genomic_DNA"/>
</dbReference>
<gene>
    <name evidence="5" type="ORF">DNK34_25150</name>
</gene>
<accession>A0ABY1YZL8</accession>
<dbReference type="Gene3D" id="3.30.559.10">
    <property type="entry name" value="Chloramphenicol acetyltransferase-like domain"/>
    <property type="match status" value="2"/>
</dbReference>
<sequence>SANGKLDRRQLPSPQAQAQKAYVAPEGELEGAIAVIWQDVLRRERIGVTDNFFELGGDSIISIQVVSRARQAGIHFTPKALFQHQTVRALARSARSGEQAARADQGPVTGLVRLTPIQQRFFDTCEVDRQHFNQSLLLELPQACSDIELEAALTAVYGHHDALRLRFTQQASGWEAETAPVDATEGLFASVVASGLSDLAEQAGRVQASLDPSGGPLFRAVVYQVPKGRRLLLLVAHHLVVDSVSWRILLEDLQQVCQQLQAGGQPTLSAKTSALQAWTEALYAQAHKPALQVQQDYWLEQLQAVSALPLDHPQGGRANHLGRTVYTRLDKDSTRRLLQEAPKAYRTQVNDLLLAALSRVLSRWIGQPAVSLLLEGHGREDDRFPGMDLSRTVGWFTSLFPLRLSPQAGIGESIKVIKEQLRAVPDKGLGFGMLYHMAEDAILRAQALPQIVFNYLGQISANGGNGQGLLPVGHDRGGEVSANALMEHELSLNGMVYDGEFTLGWRFSSERFDEAGIQALADAYAEELLALITHCEHPASQGVTPSDFPLAQLTQAQLDAIAGDPRTVQAIYPLSPMQQGMLFHGLGDDKRSDYLNQMCVDVYHLDPERFEQAWRQVADHHDILRTRFAWQGGLARPVQIVQRSVRVPFQLLDWHHLEEPKAQLRSLEDEELAKGFDLQVAPAFRLTLVCLGDTLHRLIFTHHHILMDGWSLSALVAQVLQCYNGHSLAASQGSYGEYIGWLERQDVAAGEAFWKQQLAGLQAPTRLVAALAHGARQGGELHRALDEAVTGGLALFARALKVTPNTVLQAIWLLLLQRHSGQDTVAFGATVAGRPTELAGIEQQLGLFINTLPVIAAPCADQPLGDWLRALQAQNLGLREFEHTPLFDIQRWAQTGGQSLFDSLLVFENYPVADALREGEGMRTRFGEVHNREQGHYPLALVIGLGRQLTLHWRHTGQFSAAFVQALAEQFEQLLQRMLASDERQALGELFAADAALRETVLERFNATTTDYDLQQTVHGLFEQHVRATPDAPALVFGEQQLSYTELNIRANRLAH</sequence>
<dbReference type="InterPro" id="IPR020806">
    <property type="entry name" value="PKS_PP-bd"/>
</dbReference>
<evidence type="ECO:0000256" key="2">
    <source>
        <dbReference type="ARBA" id="ARBA00022450"/>
    </source>
</evidence>
<dbReference type="CDD" id="cd19534">
    <property type="entry name" value="E_NRPS"/>
    <property type="match status" value="1"/>
</dbReference>
<feature type="non-terminal residue" evidence="5">
    <location>
        <position position="1056"/>
    </location>
</feature>
<reference evidence="5 6" key="1">
    <citation type="submission" date="2018-06" db="EMBL/GenBank/DDBJ databases">
        <title>Three novel Pseudomonas species isolated from symptomatic oak.</title>
        <authorList>
            <person name="Bueno-Gonzalez V."/>
            <person name="Brady C."/>
        </authorList>
    </citation>
    <scope>NUCLEOTIDE SEQUENCE [LARGE SCALE GENOMIC DNA]</scope>
    <source>
        <strain evidence="5 6">P26B</strain>
    </source>
</reference>
<dbReference type="Pfam" id="PF00668">
    <property type="entry name" value="Condensation"/>
    <property type="match status" value="2"/>
</dbReference>
<dbReference type="PROSITE" id="PS00012">
    <property type="entry name" value="PHOSPHOPANTETHEINE"/>
    <property type="match status" value="1"/>
</dbReference>
<dbReference type="SUPFAM" id="SSF52777">
    <property type="entry name" value="CoA-dependent acyltransferases"/>
    <property type="match status" value="4"/>
</dbReference>
<dbReference type="InterPro" id="IPR010060">
    <property type="entry name" value="NRPS_synth"/>
</dbReference>
<feature type="non-terminal residue" evidence="5">
    <location>
        <position position="1"/>
    </location>
</feature>
<dbReference type="SMART" id="SM00823">
    <property type="entry name" value="PKS_PP"/>
    <property type="match status" value="1"/>
</dbReference>
<evidence type="ECO:0000313" key="6">
    <source>
        <dbReference type="Proteomes" id="UP000291334"/>
    </source>
</evidence>
<feature type="domain" description="Carrier" evidence="4">
    <location>
        <begin position="24"/>
        <end position="98"/>
    </location>
</feature>
<dbReference type="Pfam" id="PF00550">
    <property type="entry name" value="PP-binding"/>
    <property type="match status" value="1"/>
</dbReference>
<dbReference type="InterPro" id="IPR042099">
    <property type="entry name" value="ANL_N_sf"/>
</dbReference>
<evidence type="ECO:0000313" key="5">
    <source>
        <dbReference type="EMBL" id="TBU98722.1"/>
    </source>
</evidence>
<keyword evidence="2" id="KW-0596">Phosphopantetheine</keyword>
<evidence type="ECO:0000256" key="3">
    <source>
        <dbReference type="ARBA" id="ARBA00022553"/>
    </source>
</evidence>
<comment type="caution">
    <text evidence="5">The sequence shown here is derived from an EMBL/GenBank/DDBJ whole genome shotgun (WGS) entry which is preliminary data.</text>
</comment>
<dbReference type="PROSITE" id="PS50075">
    <property type="entry name" value="CARRIER"/>
    <property type="match status" value="1"/>
</dbReference>
<dbReference type="SUPFAM" id="SSF56801">
    <property type="entry name" value="Acetyl-CoA synthetase-like"/>
    <property type="match status" value="1"/>
</dbReference>
<protein>
    <recommendedName>
        <fullName evidence="4">Carrier domain-containing protein</fullName>
    </recommendedName>
</protein>